<dbReference type="PROSITE" id="PS51257">
    <property type="entry name" value="PROKAR_LIPOPROTEIN"/>
    <property type="match status" value="1"/>
</dbReference>
<feature type="domain" description="EGF-like" evidence="8">
    <location>
        <begin position="157"/>
        <end position="193"/>
    </location>
</feature>
<sequence length="275" mass="30284">MRCLTMFIALCVFGACQVLVQVFITAIESSTVFRSAYFLTLTDKQLKGFVVKRFESPGQPWCSHACLKNTWCTSTNFKLAPLTSDGEGICELNKHDNSVVKENTHLQFEEGGTFSVLLKGCPTTNSCENGGVCVYDEKKQSYSCQCRPPWNGETCTDLVTCDSHPRKNNGTCADGVNEYNCSCAPGFYGKRCEKIKAYLVQQEQLSTKSYAKKENAISSSLLEFTVCFFVKRKDINSASIQCLYSYAEASHQSGNGIAVCLNNPKLDVIVDASGS</sequence>
<feature type="disulfide bond" evidence="6">
    <location>
        <begin position="183"/>
        <end position="192"/>
    </location>
</feature>
<dbReference type="InterPro" id="IPR051022">
    <property type="entry name" value="Notch_Cell-Fate_Det"/>
</dbReference>
<keyword evidence="2 7" id="KW-0732">Signal</keyword>
<dbReference type="SUPFAM" id="SSF57196">
    <property type="entry name" value="EGF/Laminin"/>
    <property type="match status" value="2"/>
</dbReference>
<comment type="caution">
    <text evidence="6">Lacks conserved residue(s) required for the propagation of feature annotation.</text>
</comment>
<dbReference type="SMART" id="SM00181">
    <property type="entry name" value="EGF"/>
    <property type="match status" value="2"/>
</dbReference>
<keyword evidence="3" id="KW-0677">Repeat</keyword>
<evidence type="ECO:0000259" key="8">
    <source>
        <dbReference type="PROSITE" id="PS50026"/>
    </source>
</evidence>
<feature type="disulfide bond" evidence="6">
    <location>
        <begin position="146"/>
        <end position="155"/>
    </location>
</feature>
<proteinExistence type="predicted"/>
<name>A0A2B4R3U1_STYPI</name>
<feature type="domain" description="EGF-like" evidence="8">
    <location>
        <begin position="117"/>
        <end position="156"/>
    </location>
</feature>
<evidence type="ECO:0000256" key="7">
    <source>
        <dbReference type="SAM" id="SignalP"/>
    </source>
</evidence>
<dbReference type="AlphaFoldDB" id="A0A2B4R3U1"/>
<dbReference type="FunFam" id="2.10.25.10:FF:000434">
    <property type="entry name" value="Predicted protein"/>
    <property type="match status" value="1"/>
</dbReference>
<accession>A0A2B4R3U1</accession>
<dbReference type="Pfam" id="PF00008">
    <property type="entry name" value="EGF"/>
    <property type="match status" value="2"/>
</dbReference>
<dbReference type="Proteomes" id="UP000225706">
    <property type="component" value="Unassembled WGS sequence"/>
</dbReference>
<evidence type="ECO:0000256" key="4">
    <source>
        <dbReference type="ARBA" id="ARBA00023157"/>
    </source>
</evidence>
<evidence type="ECO:0000256" key="3">
    <source>
        <dbReference type="ARBA" id="ARBA00022737"/>
    </source>
</evidence>
<evidence type="ECO:0000256" key="5">
    <source>
        <dbReference type="ARBA" id="ARBA00023180"/>
    </source>
</evidence>
<feature type="non-terminal residue" evidence="9">
    <location>
        <position position="275"/>
    </location>
</feature>
<evidence type="ECO:0000256" key="6">
    <source>
        <dbReference type="PROSITE-ProRule" id="PRU00076"/>
    </source>
</evidence>
<gene>
    <name evidence="9" type="primary">Vcan</name>
    <name evidence="9" type="ORF">AWC38_SpisGene24797</name>
</gene>
<protein>
    <submittedName>
        <fullName evidence="9">Versican core protein</fullName>
    </submittedName>
</protein>
<evidence type="ECO:0000313" key="10">
    <source>
        <dbReference type="Proteomes" id="UP000225706"/>
    </source>
</evidence>
<evidence type="ECO:0000256" key="1">
    <source>
        <dbReference type="ARBA" id="ARBA00022536"/>
    </source>
</evidence>
<dbReference type="PANTHER" id="PTHR24049">
    <property type="entry name" value="CRUMBS FAMILY MEMBER"/>
    <property type="match status" value="1"/>
</dbReference>
<keyword evidence="1 6" id="KW-0245">EGF-like domain</keyword>
<dbReference type="PROSITE" id="PS50026">
    <property type="entry name" value="EGF_3"/>
    <property type="match status" value="2"/>
</dbReference>
<evidence type="ECO:0000256" key="2">
    <source>
        <dbReference type="ARBA" id="ARBA00022729"/>
    </source>
</evidence>
<dbReference type="PROSITE" id="PS00010">
    <property type="entry name" value="ASX_HYDROXYL"/>
    <property type="match status" value="1"/>
</dbReference>
<feature type="chain" id="PRO_5012247966" evidence="7">
    <location>
        <begin position="19"/>
        <end position="275"/>
    </location>
</feature>
<organism evidence="9 10">
    <name type="scientific">Stylophora pistillata</name>
    <name type="common">Smooth cauliflower coral</name>
    <dbReference type="NCBI Taxonomy" id="50429"/>
    <lineage>
        <taxon>Eukaryota</taxon>
        <taxon>Metazoa</taxon>
        <taxon>Cnidaria</taxon>
        <taxon>Anthozoa</taxon>
        <taxon>Hexacorallia</taxon>
        <taxon>Scleractinia</taxon>
        <taxon>Astrocoeniina</taxon>
        <taxon>Pocilloporidae</taxon>
        <taxon>Stylophora</taxon>
    </lineage>
</organism>
<dbReference type="EMBL" id="LSMT01002458">
    <property type="protein sequence ID" value="PFX11459.1"/>
    <property type="molecule type" value="Genomic_DNA"/>
</dbReference>
<dbReference type="PROSITE" id="PS01186">
    <property type="entry name" value="EGF_2"/>
    <property type="match status" value="2"/>
</dbReference>
<evidence type="ECO:0000313" key="9">
    <source>
        <dbReference type="EMBL" id="PFX11459.1"/>
    </source>
</evidence>
<keyword evidence="10" id="KW-1185">Reference proteome</keyword>
<dbReference type="InterPro" id="IPR000742">
    <property type="entry name" value="EGF"/>
</dbReference>
<feature type="disulfide bond" evidence="6">
    <location>
        <begin position="127"/>
        <end position="144"/>
    </location>
</feature>
<dbReference type="CDD" id="cd00054">
    <property type="entry name" value="EGF_CA"/>
    <property type="match status" value="2"/>
</dbReference>
<dbReference type="Gene3D" id="2.10.25.10">
    <property type="entry name" value="Laminin"/>
    <property type="match status" value="2"/>
</dbReference>
<comment type="caution">
    <text evidence="9">The sequence shown here is derived from an EMBL/GenBank/DDBJ whole genome shotgun (WGS) entry which is preliminary data.</text>
</comment>
<reference evidence="10" key="1">
    <citation type="journal article" date="2017" name="bioRxiv">
        <title>Comparative analysis of the genomes of Stylophora pistillata and Acropora digitifera provides evidence for extensive differences between species of corals.</title>
        <authorList>
            <person name="Voolstra C.R."/>
            <person name="Li Y."/>
            <person name="Liew Y.J."/>
            <person name="Baumgarten S."/>
            <person name="Zoccola D."/>
            <person name="Flot J.-F."/>
            <person name="Tambutte S."/>
            <person name="Allemand D."/>
            <person name="Aranda M."/>
        </authorList>
    </citation>
    <scope>NUCLEOTIDE SEQUENCE [LARGE SCALE GENOMIC DNA]</scope>
</reference>
<dbReference type="OrthoDB" id="547680at2759"/>
<dbReference type="STRING" id="50429.A0A2B4R3U1"/>
<keyword evidence="5" id="KW-0325">Glycoprotein</keyword>
<dbReference type="InterPro" id="IPR000152">
    <property type="entry name" value="EGF-type_Asp/Asn_hydroxyl_site"/>
</dbReference>
<dbReference type="PROSITE" id="PS00022">
    <property type="entry name" value="EGF_1"/>
    <property type="match status" value="2"/>
</dbReference>
<feature type="signal peptide" evidence="7">
    <location>
        <begin position="1"/>
        <end position="18"/>
    </location>
</feature>
<keyword evidence="4 6" id="KW-1015">Disulfide bond</keyword>